<evidence type="ECO:0000259" key="1">
    <source>
        <dbReference type="Pfam" id="PF01494"/>
    </source>
</evidence>
<dbReference type="Proteomes" id="UP000018542">
    <property type="component" value="Chromosome"/>
</dbReference>
<dbReference type="STRING" id="1029756.W911_16775"/>
<dbReference type="InterPro" id="IPR051704">
    <property type="entry name" value="FAD_aromatic-hydroxylase"/>
</dbReference>
<evidence type="ECO:0000313" key="2">
    <source>
        <dbReference type="EMBL" id="AHB49679.1"/>
    </source>
</evidence>
<dbReference type="GO" id="GO:0071949">
    <property type="term" value="F:FAD binding"/>
    <property type="evidence" value="ECO:0007669"/>
    <property type="project" value="InterPro"/>
</dbReference>
<dbReference type="Pfam" id="PF01494">
    <property type="entry name" value="FAD_binding_3"/>
    <property type="match status" value="1"/>
</dbReference>
<keyword evidence="3" id="KW-1185">Reference proteome</keyword>
<dbReference type="AlphaFoldDB" id="V5SIA8"/>
<dbReference type="OrthoDB" id="4230779at2"/>
<protein>
    <submittedName>
        <fullName evidence="2">2-polyprenyl-6-methoxyphenol hydroxylase</fullName>
    </submittedName>
</protein>
<dbReference type="InterPro" id="IPR036188">
    <property type="entry name" value="FAD/NAD-bd_sf"/>
</dbReference>
<dbReference type="PANTHER" id="PTHR46865">
    <property type="entry name" value="OXIDOREDUCTASE-RELATED"/>
    <property type="match status" value="1"/>
</dbReference>
<dbReference type="Gene3D" id="3.50.50.60">
    <property type="entry name" value="FAD/NAD(P)-binding domain"/>
    <property type="match status" value="1"/>
</dbReference>
<dbReference type="PANTHER" id="PTHR46865:SF8">
    <property type="entry name" value="POSSIBLE OXIDOREDUCTASE"/>
    <property type="match status" value="1"/>
</dbReference>
<dbReference type="EMBL" id="CP006912">
    <property type="protein sequence ID" value="AHB49679.1"/>
    <property type="molecule type" value="Genomic_DNA"/>
</dbReference>
<evidence type="ECO:0000313" key="3">
    <source>
        <dbReference type="Proteomes" id="UP000018542"/>
    </source>
</evidence>
<gene>
    <name evidence="2" type="ORF">W911_16775</name>
</gene>
<proteinExistence type="predicted"/>
<sequence>MSITEHDVQKKALIVGAGVAGLSAAWWLKKIGWHPVLIERAPDLRSAGHMLGLSGPGFEIAQRMGIGPQLDAAACTVNENIYRDRKGRELLRLRYREVLKDLSYVALRRTDLVQALRDALPADLDIRFGAVVESIDDGGEEIALRLADGTEMAGDLVIGADGLRSWMRRTCFGPDEAFFKELGYRFATYDLEDVIGLGSDFLSYTEPGHVAEYYTLHDGRLAALHVWRTEETGLVPPEARWEMLHHVSRNTHPSARRILEVAERGPVPLIDNLTMVDMPSWSKGRVVLLGDAAHCLTLISGQGAGMSIASASILAQELAERPLADALARHDQRLRPSILKLQERSRKMGSLFIPATPLSFHVRNFILRHMPRDWLSRYFLNAVQSEILVSQDIVQSKI</sequence>
<dbReference type="InterPro" id="IPR002938">
    <property type="entry name" value="FAD-bd"/>
</dbReference>
<dbReference type="KEGG" id="hni:W911_16775"/>
<reference evidence="2 3" key="1">
    <citation type="journal article" date="2014" name="Genome Announc.">
        <title>Complete Genome Sequence of Hyphomicrobium nitrativorans Strain NL23, a Denitrifying Bacterium Isolated from Biofilm of a Methanol-Fed Denitrification System Treating Seawater at the Montreal Biodome.</title>
        <authorList>
            <person name="Martineau C."/>
            <person name="Villeneuve C."/>
            <person name="Mauffrey F."/>
            <person name="Villemur R."/>
        </authorList>
    </citation>
    <scope>NUCLEOTIDE SEQUENCE [LARGE SCALE GENOMIC DNA]</scope>
    <source>
        <strain evidence="2">NL23</strain>
    </source>
</reference>
<dbReference type="PRINTS" id="PR00420">
    <property type="entry name" value="RNGMNOXGNASE"/>
</dbReference>
<name>V5SIA8_9HYPH</name>
<accession>V5SIA8</accession>
<organism evidence="2 3">
    <name type="scientific">Hyphomicrobium nitrativorans NL23</name>
    <dbReference type="NCBI Taxonomy" id="1029756"/>
    <lineage>
        <taxon>Bacteria</taxon>
        <taxon>Pseudomonadati</taxon>
        <taxon>Pseudomonadota</taxon>
        <taxon>Alphaproteobacteria</taxon>
        <taxon>Hyphomicrobiales</taxon>
        <taxon>Hyphomicrobiaceae</taxon>
        <taxon>Hyphomicrobium</taxon>
    </lineage>
</organism>
<dbReference type="PATRIC" id="fig|1029756.8.peg.3494"/>
<dbReference type="HOGENOM" id="CLU_009665_1_0_5"/>
<dbReference type="SUPFAM" id="SSF51905">
    <property type="entry name" value="FAD/NAD(P)-binding domain"/>
    <property type="match status" value="1"/>
</dbReference>
<feature type="domain" description="FAD-binding" evidence="1">
    <location>
        <begin position="11"/>
        <end position="320"/>
    </location>
</feature>